<dbReference type="OrthoDB" id="10031689at2759"/>
<dbReference type="Pfam" id="PF12316">
    <property type="entry name" value="Dsh_C"/>
    <property type="match status" value="1"/>
</dbReference>
<feature type="compositionally biased region" description="Basic residues" evidence="7">
    <location>
        <begin position="146"/>
        <end position="161"/>
    </location>
</feature>
<evidence type="ECO:0000256" key="3">
    <source>
        <dbReference type="ARBA" id="ARBA00022473"/>
    </source>
</evidence>
<evidence type="ECO:0000256" key="5">
    <source>
        <dbReference type="ARBA" id="ARBA00022687"/>
    </source>
</evidence>
<dbReference type="SMART" id="SM00049">
    <property type="entry name" value="DEP"/>
    <property type="match status" value="1"/>
</dbReference>
<reference evidence="11 12" key="1">
    <citation type="submission" date="2019-01" db="EMBL/GenBank/DDBJ databases">
        <title>A draft genome assembly of the solar-powered sea slug Elysia chlorotica.</title>
        <authorList>
            <person name="Cai H."/>
            <person name="Li Q."/>
            <person name="Fang X."/>
            <person name="Li J."/>
            <person name="Curtis N.E."/>
            <person name="Altenburger A."/>
            <person name="Shibata T."/>
            <person name="Feng M."/>
            <person name="Maeda T."/>
            <person name="Schwartz J.A."/>
            <person name="Shigenobu S."/>
            <person name="Lundholm N."/>
            <person name="Nishiyama T."/>
            <person name="Yang H."/>
            <person name="Hasebe M."/>
            <person name="Li S."/>
            <person name="Pierce S.K."/>
            <person name="Wang J."/>
        </authorList>
    </citation>
    <scope>NUCLEOTIDE SEQUENCE [LARGE SCALE GENOMIC DNA]</scope>
    <source>
        <strain evidence="11">EC2010</strain>
        <tissue evidence="11">Whole organism of an adult</tissue>
    </source>
</reference>
<dbReference type="GO" id="GO:0060070">
    <property type="term" value="P:canonical Wnt signaling pathway"/>
    <property type="evidence" value="ECO:0007669"/>
    <property type="project" value="TreeGrafter"/>
</dbReference>
<feature type="region of interest" description="Disordered" evidence="7">
    <location>
        <begin position="663"/>
        <end position="683"/>
    </location>
</feature>
<dbReference type="PRINTS" id="PR01760">
    <property type="entry name" value="DISHEVELLED"/>
</dbReference>
<dbReference type="FunFam" id="1.10.10.10:FF:000040">
    <property type="entry name" value="segment polarity protein dishevelled homolog DVL-3"/>
    <property type="match status" value="1"/>
</dbReference>
<evidence type="ECO:0000259" key="10">
    <source>
        <dbReference type="PROSITE" id="PS50841"/>
    </source>
</evidence>
<dbReference type="STRING" id="188477.A0A3S0ZZZ2"/>
<evidence type="ECO:0000256" key="4">
    <source>
        <dbReference type="ARBA" id="ARBA00022490"/>
    </source>
</evidence>
<gene>
    <name evidence="11" type="ORF">EGW08_001995</name>
</gene>
<dbReference type="InterPro" id="IPR008339">
    <property type="entry name" value="Dishevelled_fam"/>
</dbReference>
<evidence type="ECO:0000256" key="6">
    <source>
        <dbReference type="PROSITE-ProRule" id="PRU00069"/>
    </source>
</evidence>
<feature type="domain" description="DIX" evidence="10">
    <location>
        <begin position="1"/>
        <end position="82"/>
    </location>
</feature>
<comment type="caution">
    <text evidence="11">The sequence shown here is derived from an EMBL/GenBank/DDBJ whole genome shotgun (WGS) entry which is preliminary data.</text>
</comment>
<dbReference type="InterPro" id="IPR038207">
    <property type="entry name" value="DIX_dom_sf"/>
</dbReference>
<evidence type="ECO:0008006" key="13">
    <source>
        <dbReference type="Google" id="ProtNLM"/>
    </source>
</evidence>
<dbReference type="SUPFAM" id="SSF50156">
    <property type="entry name" value="PDZ domain-like"/>
    <property type="match status" value="1"/>
</dbReference>
<keyword evidence="5 6" id="KW-0879">Wnt signaling pathway</keyword>
<accession>A0A3S0ZZZ2</accession>
<dbReference type="Gene3D" id="1.10.10.10">
    <property type="entry name" value="Winged helix-like DNA-binding domain superfamily/Winged helix DNA-binding domain"/>
    <property type="match status" value="1"/>
</dbReference>
<dbReference type="AlphaFoldDB" id="A0A3S0ZZZ2"/>
<dbReference type="InterPro" id="IPR036390">
    <property type="entry name" value="WH_DNA-bd_sf"/>
</dbReference>
<dbReference type="GO" id="GO:0005109">
    <property type="term" value="F:frizzled binding"/>
    <property type="evidence" value="ECO:0007669"/>
    <property type="project" value="TreeGrafter"/>
</dbReference>
<comment type="similarity">
    <text evidence="2">Belongs to the DSH family.</text>
</comment>
<dbReference type="CDD" id="cd06717">
    <property type="entry name" value="PDZ_Dishevelled-like"/>
    <property type="match status" value="1"/>
</dbReference>
<sequence>MGETKIIYHIDDEDTPYLIKLPIPADRVTLGDFKNALNRPNFKFFFKSMDDDFGVVKEEIVDEDANLPCFNGRVVSWLVAADNSQSDSQSVADSQTGDVVQLPAERGAGIGDSRPPSFHANASVVSRDEQCDTCTESESIISGTRRGPRLNGHGHSKHERHRLPRALYETSTMMSSDLDTTSFIDSEEDTASRFSTVTDTTNMSSKYGRQRRRRRRHRPPPISRASSFSSITDSTMSLNIITVTLNMDTVNFLGISIVGQSNKGGDGGIYVGSIMKGGAVAQDGRVEPGDMILEVNGVSFENMSNDDAVKTLREAVQKPGPIVLVVAKCWDPNPKGYFTVPRQEPVRPIDPSAWVAHTTAMREQYMGRVGPSAPSISNMTSTTSSSLTSSIPESDRGFDDMNLTISTEMGAVVKAMAQPDSGLEIRDRMWLKITIANAFIGADLVDWLFTHVEGFTDRRDARKYACHLLKAGYIRHTVNKLTFSEQCYYVFGDYYGGPPIYPDLASLNLDDVDSVSEADRDTLAPLPPPSWTTGSSHHLHQPPHMMQHMGQHSLTASTVSRDSPHHFAPAYNSSSYLPQNVHYIPAYVLNNSGGDNASFVGSFVDMAPSGMVSLPPGGVSMLGGGGGGAGSAGSVHSASVVGKDCACLSSTYNQLRRLWENKDKQNQLQQQQQQQHPHSPKLQNAQVSTDTGMLLARENGGGRLCSDGCGAAGSALVEGDDDDDGGFGGRGGGGGDNNSAPYHHHYHTEQQQHRYHHHESQLSGSKSSSSNPKTQHSYHSSRHRLDHTRTSNSSLGSSASGSSHKKDRDKAGKSAGSGSDTDASLASARRVMGGAGAPTTLPPGAPPMSSNPNLSNLASIPPELSASRQSFRMAMGNPSLIEAEDID</sequence>
<feature type="compositionally biased region" description="Gly residues" evidence="7">
    <location>
        <begin position="726"/>
        <end position="736"/>
    </location>
</feature>
<organism evidence="11 12">
    <name type="scientific">Elysia chlorotica</name>
    <name type="common">Eastern emerald elysia</name>
    <name type="synonym">Sea slug</name>
    <dbReference type="NCBI Taxonomy" id="188477"/>
    <lineage>
        <taxon>Eukaryota</taxon>
        <taxon>Metazoa</taxon>
        <taxon>Spiralia</taxon>
        <taxon>Lophotrochozoa</taxon>
        <taxon>Mollusca</taxon>
        <taxon>Gastropoda</taxon>
        <taxon>Heterobranchia</taxon>
        <taxon>Euthyneura</taxon>
        <taxon>Panpulmonata</taxon>
        <taxon>Sacoglossa</taxon>
        <taxon>Placobranchoidea</taxon>
        <taxon>Plakobranchidae</taxon>
        <taxon>Elysia</taxon>
    </lineage>
</organism>
<evidence type="ECO:0000256" key="7">
    <source>
        <dbReference type="SAM" id="MobiDB-lite"/>
    </source>
</evidence>
<dbReference type="EMBL" id="RQTK01000037">
    <property type="protein sequence ID" value="RUS90214.1"/>
    <property type="molecule type" value="Genomic_DNA"/>
</dbReference>
<feature type="domain" description="DEP" evidence="9">
    <location>
        <begin position="419"/>
        <end position="493"/>
    </location>
</feature>
<dbReference type="PROSITE" id="PS50841">
    <property type="entry name" value="DIX"/>
    <property type="match status" value="1"/>
</dbReference>
<dbReference type="PROSITE" id="PS50106">
    <property type="entry name" value="PDZ"/>
    <property type="match status" value="1"/>
</dbReference>
<feature type="region of interest" description="Disordered" evidence="7">
    <location>
        <begin position="518"/>
        <end position="548"/>
    </location>
</feature>
<dbReference type="InterPro" id="IPR003351">
    <property type="entry name" value="Dishevelled_protein_dom"/>
</dbReference>
<feature type="region of interest" description="Disordered" evidence="7">
    <location>
        <begin position="193"/>
        <end position="229"/>
    </location>
</feature>
<dbReference type="CDD" id="cd04438">
    <property type="entry name" value="DEP_dishevelled"/>
    <property type="match status" value="1"/>
</dbReference>
<feature type="domain" description="PDZ" evidence="8">
    <location>
        <begin position="242"/>
        <end position="315"/>
    </location>
</feature>
<dbReference type="Pfam" id="PF02377">
    <property type="entry name" value="Dishevelled"/>
    <property type="match status" value="1"/>
</dbReference>
<dbReference type="PANTHER" id="PTHR10878">
    <property type="entry name" value="SEGMENT POLARITY PROTEIN DISHEVELLED"/>
    <property type="match status" value="1"/>
</dbReference>
<dbReference type="InterPro" id="IPR015506">
    <property type="entry name" value="Dsh/Dvl-rel"/>
</dbReference>
<evidence type="ECO:0000313" key="11">
    <source>
        <dbReference type="EMBL" id="RUS90214.1"/>
    </source>
</evidence>
<dbReference type="InterPro" id="IPR000591">
    <property type="entry name" value="DEP_dom"/>
</dbReference>
<dbReference type="InterPro" id="IPR001158">
    <property type="entry name" value="DIX"/>
</dbReference>
<dbReference type="InterPro" id="IPR036034">
    <property type="entry name" value="PDZ_sf"/>
</dbReference>
<evidence type="ECO:0000256" key="2">
    <source>
        <dbReference type="ARBA" id="ARBA00008735"/>
    </source>
</evidence>
<dbReference type="PROSITE" id="PS50186">
    <property type="entry name" value="DEP"/>
    <property type="match status" value="1"/>
</dbReference>
<proteinExistence type="inferred from homology"/>
<dbReference type="Gene3D" id="2.30.42.10">
    <property type="match status" value="1"/>
</dbReference>
<dbReference type="Pfam" id="PF00778">
    <property type="entry name" value="DIX"/>
    <property type="match status" value="1"/>
</dbReference>
<feature type="compositionally biased region" description="Polar residues" evidence="7">
    <location>
        <begin position="193"/>
        <end position="207"/>
    </location>
</feature>
<evidence type="ECO:0000259" key="9">
    <source>
        <dbReference type="PROSITE" id="PS50186"/>
    </source>
</evidence>
<dbReference type="Pfam" id="PF00610">
    <property type="entry name" value="DEP"/>
    <property type="match status" value="1"/>
</dbReference>
<comment type="subcellular location">
    <subcellularLocation>
        <location evidence="1">Cytoplasm</location>
    </subcellularLocation>
</comment>
<dbReference type="GO" id="GO:0035556">
    <property type="term" value="P:intracellular signal transduction"/>
    <property type="evidence" value="ECO:0007669"/>
    <property type="project" value="InterPro"/>
</dbReference>
<dbReference type="SMART" id="SM00228">
    <property type="entry name" value="PDZ"/>
    <property type="match status" value="1"/>
</dbReference>
<dbReference type="FunFam" id="2.40.240.130:FF:000001">
    <property type="entry name" value="Segment polarity protein dishevelled homolog DVL-1"/>
    <property type="match status" value="1"/>
</dbReference>
<feature type="region of interest" description="Disordered" evidence="7">
    <location>
        <begin position="136"/>
        <end position="161"/>
    </location>
</feature>
<feature type="compositionally biased region" description="Low complexity" evidence="7">
    <location>
        <begin position="791"/>
        <end position="802"/>
    </location>
</feature>
<dbReference type="InterPro" id="IPR029071">
    <property type="entry name" value="Ubiquitin-like_domsf"/>
</dbReference>
<dbReference type="Gene3D" id="2.40.240.130">
    <property type="match status" value="1"/>
</dbReference>
<dbReference type="PANTHER" id="PTHR10878:SF25">
    <property type="entry name" value="SEGMENT POLARITY PROTEIN DISHEVELLED"/>
    <property type="match status" value="1"/>
</dbReference>
<keyword evidence="4" id="KW-0963">Cytoplasm</keyword>
<evidence type="ECO:0000256" key="1">
    <source>
        <dbReference type="ARBA" id="ARBA00004496"/>
    </source>
</evidence>
<dbReference type="SUPFAM" id="SSF54236">
    <property type="entry name" value="Ubiquitin-like"/>
    <property type="match status" value="1"/>
</dbReference>
<feature type="compositionally biased region" description="Polar residues" evidence="7">
    <location>
        <begin position="848"/>
        <end position="858"/>
    </location>
</feature>
<dbReference type="GO" id="GO:0005829">
    <property type="term" value="C:cytosol"/>
    <property type="evidence" value="ECO:0007669"/>
    <property type="project" value="TreeGrafter"/>
</dbReference>
<dbReference type="Proteomes" id="UP000271974">
    <property type="component" value="Unassembled WGS sequence"/>
</dbReference>
<dbReference type="InterPro" id="IPR001478">
    <property type="entry name" value="PDZ"/>
</dbReference>
<dbReference type="SUPFAM" id="SSF46785">
    <property type="entry name" value="Winged helix' DNA-binding domain"/>
    <property type="match status" value="1"/>
</dbReference>
<dbReference type="FunFam" id="2.30.42.10:FF:000014">
    <property type="entry name" value="Segment polarity protein dishevelled homolog DVL-3"/>
    <property type="match status" value="1"/>
</dbReference>
<protein>
    <recommendedName>
        <fullName evidence="13">Dishevelled</fullName>
    </recommendedName>
</protein>
<dbReference type="InterPro" id="IPR024580">
    <property type="entry name" value="Dishevelled_C-dom"/>
</dbReference>
<name>A0A3S0ZZZ2_ELYCH</name>
<dbReference type="Pfam" id="PF00595">
    <property type="entry name" value="PDZ"/>
    <property type="match status" value="1"/>
</dbReference>
<feature type="compositionally biased region" description="Low complexity" evidence="7">
    <location>
        <begin position="761"/>
        <end position="770"/>
    </location>
</feature>
<feature type="compositionally biased region" description="Basic residues" evidence="7">
    <location>
        <begin position="208"/>
        <end position="219"/>
    </location>
</feature>
<keyword evidence="12" id="KW-1185">Reference proteome</keyword>
<feature type="compositionally biased region" description="Low complexity" evidence="7">
    <location>
        <begin position="666"/>
        <end position="675"/>
    </location>
</feature>
<dbReference type="SMART" id="SM00021">
    <property type="entry name" value="DAX"/>
    <property type="match status" value="1"/>
</dbReference>
<dbReference type="InterPro" id="IPR036388">
    <property type="entry name" value="WH-like_DNA-bd_sf"/>
</dbReference>
<feature type="region of interest" description="Disordered" evidence="7">
    <location>
        <begin position="716"/>
        <end position="871"/>
    </location>
</feature>
<evidence type="ECO:0000313" key="12">
    <source>
        <dbReference type="Proteomes" id="UP000271974"/>
    </source>
</evidence>
<evidence type="ECO:0000259" key="8">
    <source>
        <dbReference type="PROSITE" id="PS50106"/>
    </source>
</evidence>
<keyword evidence="3" id="KW-0217">Developmental protein</keyword>